<organism evidence="1 2">
    <name type="scientific">Dioscorea alata</name>
    <name type="common">Purple yam</name>
    <dbReference type="NCBI Taxonomy" id="55571"/>
    <lineage>
        <taxon>Eukaryota</taxon>
        <taxon>Viridiplantae</taxon>
        <taxon>Streptophyta</taxon>
        <taxon>Embryophyta</taxon>
        <taxon>Tracheophyta</taxon>
        <taxon>Spermatophyta</taxon>
        <taxon>Magnoliopsida</taxon>
        <taxon>Liliopsida</taxon>
        <taxon>Dioscoreales</taxon>
        <taxon>Dioscoreaceae</taxon>
        <taxon>Dioscorea</taxon>
    </lineage>
</organism>
<sequence>MEDVFIHNHETTEPLSPIISDSGASSSTAQKKKKRANDANIASILKNFRYFVDMVGPGFKAMAECAIRNADANALKDAARKEVQEKKKLLNQVIFNIDGLSEDEALVVIQSLRKDEEELNMFWDLPDDKKLRFCRLLLGGRDTI</sequence>
<evidence type="ECO:0000313" key="1">
    <source>
        <dbReference type="EMBL" id="KAH7681656.1"/>
    </source>
</evidence>
<gene>
    <name evidence="1" type="ORF">IHE45_05G071400</name>
</gene>
<protein>
    <submittedName>
        <fullName evidence="1">Uncharacterized protein</fullName>
    </submittedName>
</protein>
<dbReference type="EMBL" id="CM037015">
    <property type="protein sequence ID" value="KAH7681656.1"/>
    <property type="molecule type" value="Genomic_DNA"/>
</dbReference>
<name>A0ACB7W2I1_DIOAL</name>
<keyword evidence="2" id="KW-1185">Reference proteome</keyword>
<reference evidence="2" key="1">
    <citation type="journal article" date="2022" name="Nat. Commun.">
        <title>Chromosome evolution and the genetic basis of agronomically important traits in greater yam.</title>
        <authorList>
            <person name="Bredeson J.V."/>
            <person name="Lyons J.B."/>
            <person name="Oniyinde I.O."/>
            <person name="Okereke N.R."/>
            <person name="Kolade O."/>
            <person name="Nnabue I."/>
            <person name="Nwadili C.O."/>
            <person name="Hribova E."/>
            <person name="Parker M."/>
            <person name="Nwogha J."/>
            <person name="Shu S."/>
            <person name="Carlson J."/>
            <person name="Kariba R."/>
            <person name="Muthemba S."/>
            <person name="Knop K."/>
            <person name="Barton G.J."/>
            <person name="Sherwood A.V."/>
            <person name="Lopez-Montes A."/>
            <person name="Asiedu R."/>
            <person name="Jamnadass R."/>
            <person name="Muchugi A."/>
            <person name="Goodstein D."/>
            <person name="Egesi C.N."/>
            <person name="Featherston J."/>
            <person name="Asfaw A."/>
            <person name="Simpson G.G."/>
            <person name="Dolezel J."/>
            <person name="Hendre P.S."/>
            <person name="Van Deynze A."/>
            <person name="Kumar P.L."/>
            <person name="Obidiegwu J.E."/>
            <person name="Bhattacharjee R."/>
            <person name="Rokhsar D.S."/>
        </authorList>
    </citation>
    <scope>NUCLEOTIDE SEQUENCE [LARGE SCALE GENOMIC DNA]</scope>
    <source>
        <strain evidence="2">cv. TDa95/00328</strain>
    </source>
</reference>
<dbReference type="Proteomes" id="UP000827976">
    <property type="component" value="Chromosome 5"/>
</dbReference>
<comment type="caution">
    <text evidence="1">The sequence shown here is derived from an EMBL/GenBank/DDBJ whole genome shotgun (WGS) entry which is preliminary data.</text>
</comment>
<accession>A0ACB7W2I1</accession>
<proteinExistence type="predicted"/>
<evidence type="ECO:0000313" key="2">
    <source>
        <dbReference type="Proteomes" id="UP000827976"/>
    </source>
</evidence>